<evidence type="ECO:0000256" key="2">
    <source>
        <dbReference type="ARBA" id="ARBA00009055"/>
    </source>
</evidence>
<evidence type="ECO:0000256" key="1">
    <source>
        <dbReference type="ARBA" id="ARBA00004442"/>
    </source>
</evidence>
<dbReference type="PANTHER" id="PTHR34597">
    <property type="entry name" value="SLR1661 PROTEIN"/>
    <property type="match status" value="1"/>
</dbReference>
<dbReference type="AlphaFoldDB" id="A0A4Z0BCY4"/>
<organism evidence="11 12">
    <name type="scientific">Ramlibacter humi</name>
    <dbReference type="NCBI Taxonomy" id="2530451"/>
    <lineage>
        <taxon>Bacteria</taxon>
        <taxon>Pseudomonadati</taxon>
        <taxon>Pseudomonadota</taxon>
        <taxon>Betaproteobacteria</taxon>
        <taxon>Burkholderiales</taxon>
        <taxon>Comamonadaceae</taxon>
        <taxon>Ramlibacter</taxon>
    </lineage>
</organism>
<keyword evidence="5" id="KW-0812">Transmembrane</keyword>
<dbReference type="PANTHER" id="PTHR34597:SF1">
    <property type="entry name" value="HEME_HEMOPEXIN TRANSPORTER PROTEIN HUXB"/>
    <property type="match status" value="1"/>
</dbReference>
<evidence type="ECO:0000256" key="6">
    <source>
        <dbReference type="ARBA" id="ARBA00022927"/>
    </source>
</evidence>
<dbReference type="InterPro" id="IPR005565">
    <property type="entry name" value="Hemolysn_activator_HlyB_C"/>
</dbReference>
<dbReference type="GO" id="GO:0008320">
    <property type="term" value="F:protein transmembrane transporter activity"/>
    <property type="evidence" value="ECO:0007669"/>
    <property type="project" value="TreeGrafter"/>
</dbReference>
<evidence type="ECO:0000256" key="7">
    <source>
        <dbReference type="ARBA" id="ARBA00023136"/>
    </source>
</evidence>
<dbReference type="GO" id="GO:0046819">
    <property type="term" value="P:protein secretion by the type V secretion system"/>
    <property type="evidence" value="ECO:0007669"/>
    <property type="project" value="TreeGrafter"/>
</dbReference>
<dbReference type="GO" id="GO:0098046">
    <property type="term" value="C:type V protein secretion system complex"/>
    <property type="evidence" value="ECO:0007669"/>
    <property type="project" value="TreeGrafter"/>
</dbReference>
<gene>
    <name evidence="11" type="ORF">EZ216_18855</name>
</gene>
<evidence type="ECO:0000313" key="12">
    <source>
        <dbReference type="Proteomes" id="UP000297839"/>
    </source>
</evidence>
<dbReference type="GO" id="GO:0009279">
    <property type="term" value="C:cell outer membrane"/>
    <property type="evidence" value="ECO:0007669"/>
    <property type="project" value="UniProtKB-SubCell"/>
</dbReference>
<comment type="subcellular location">
    <subcellularLocation>
        <location evidence="1">Cell outer membrane</location>
    </subcellularLocation>
</comment>
<feature type="signal peptide" evidence="9">
    <location>
        <begin position="1"/>
        <end position="34"/>
    </location>
</feature>
<comment type="caution">
    <text evidence="11">The sequence shown here is derived from an EMBL/GenBank/DDBJ whole genome shotgun (WGS) entry which is preliminary data.</text>
</comment>
<dbReference type="OrthoDB" id="572300at2"/>
<evidence type="ECO:0000256" key="5">
    <source>
        <dbReference type="ARBA" id="ARBA00022692"/>
    </source>
</evidence>
<dbReference type="RefSeq" id="WP_135251344.1">
    <property type="nucleotide sequence ID" value="NZ_SMLK01000008.1"/>
</dbReference>
<feature type="domain" description="POTRA" evidence="10">
    <location>
        <begin position="90"/>
        <end position="166"/>
    </location>
</feature>
<dbReference type="Gene3D" id="2.40.160.50">
    <property type="entry name" value="membrane protein fhac: a member of the omp85/tpsb transporter family"/>
    <property type="match status" value="1"/>
</dbReference>
<reference evidence="11 12" key="1">
    <citation type="submission" date="2019-03" db="EMBL/GenBank/DDBJ databases">
        <title>Ramlibacter sp. 18x22-1, whole genome shotgun sequence.</title>
        <authorList>
            <person name="Zhang X."/>
            <person name="Feng G."/>
            <person name="Zhu H."/>
        </authorList>
    </citation>
    <scope>NUCLEOTIDE SEQUENCE [LARGE SCALE GENOMIC DNA]</scope>
    <source>
        <strain evidence="11 12">18x22-1</strain>
    </source>
</reference>
<keyword evidence="9" id="KW-0732">Signal</keyword>
<comment type="similarity">
    <text evidence="2">Belongs to the TPS (TC 1.B.20) family.</text>
</comment>
<keyword evidence="6" id="KW-0653">Protein transport</keyword>
<accession>A0A4Z0BCY4</accession>
<dbReference type="InterPro" id="IPR051544">
    <property type="entry name" value="TPS_OM_transporter"/>
</dbReference>
<evidence type="ECO:0000256" key="3">
    <source>
        <dbReference type="ARBA" id="ARBA00022448"/>
    </source>
</evidence>
<protein>
    <submittedName>
        <fullName evidence="11">ShlB/FhaC/HecB family hemolysin secretion/activation protein</fullName>
    </submittedName>
</protein>
<dbReference type="Pfam" id="PF03865">
    <property type="entry name" value="ShlB"/>
    <property type="match status" value="1"/>
</dbReference>
<evidence type="ECO:0000256" key="9">
    <source>
        <dbReference type="SAM" id="SignalP"/>
    </source>
</evidence>
<keyword evidence="12" id="KW-1185">Reference proteome</keyword>
<dbReference type="Gene3D" id="3.10.20.310">
    <property type="entry name" value="membrane protein fhac"/>
    <property type="match status" value="1"/>
</dbReference>
<name>A0A4Z0BCY4_9BURK</name>
<dbReference type="Proteomes" id="UP000297839">
    <property type="component" value="Unassembled WGS sequence"/>
</dbReference>
<evidence type="ECO:0000256" key="8">
    <source>
        <dbReference type="ARBA" id="ARBA00023237"/>
    </source>
</evidence>
<dbReference type="EMBL" id="SMLK01000008">
    <property type="protein sequence ID" value="TFY97146.1"/>
    <property type="molecule type" value="Genomic_DNA"/>
</dbReference>
<keyword evidence="7" id="KW-0472">Membrane</keyword>
<dbReference type="Pfam" id="PF08479">
    <property type="entry name" value="POTRA_2"/>
    <property type="match status" value="1"/>
</dbReference>
<evidence type="ECO:0000256" key="4">
    <source>
        <dbReference type="ARBA" id="ARBA00022452"/>
    </source>
</evidence>
<feature type="chain" id="PRO_5021257425" evidence="9">
    <location>
        <begin position="35"/>
        <end position="562"/>
    </location>
</feature>
<keyword evidence="8" id="KW-0998">Cell outer membrane</keyword>
<keyword evidence="3" id="KW-0813">Transport</keyword>
<evidence type="ECO:0000313" key="11">
    <source>
        <dbReference type="EMBL" id="TFY97146.1"/>
    </source>
</evidence>
<evidence type="ECO:0000259" key="10">
    <source>
        <dbReference type="PROSITE" id="PS51779"/>
    </source>
</evidence>
<proteinExistence type="inferred from homology"/>
<dbReference type="PROSITE" id="PS51779">
    <property type="entry name" value="POTRA"/>
    <property type="match status" value="1"/>
</dbReference>
<sequence length="562" mass="61764">MKRRIDKAGRRSGRMGPRPSLALSLLLFSAAAAAQVVVPPSADPGVLQQREIEREQRQRLEEQQRQRIEQPVAPVAPPAPVAPGADAVQFEVKDIVFEPRSEILKPEELEALTRGFKGRTVRLSELRELVNRINELYRSKGVVTASASLPPQDVTGGVVHIRLVEGRVGAILIQGNESTNGNYITDRLSLKPPMLVDLPTLEEDLVRFNRTNDAQLRADLRPGSQVGQTDIGLTVQEPKRNDLRVFADNNGSQLTGEGRLGVSYVRRSLTGRRDDLFLSTVHSRGHQGNYLTYTLPVSVRGTRLTAGYFEDRTKIVSGPIAPLDVTGTAKAMSLQLRHPLVVSSSFQLDGLVGVKRRRTANFMTGLPLTAADLWTKTLGLELQRLDTSGYWTGTVEAATGVNRIEGASPRHFSLLRGTARRTQNMGNDVTLVGALTWQYAPVKLLPSSEQLVIGGEGSVRGYSPGLFAGDKGFVINLEAHKAFPMQGNWQSTGFVFFDRGEVQPFRPPLNTDGADVLTTIGLGMTLTHPKFSARATMGFPINRQPTEPRDYRLNAQLTWFLL</sequence>
<dbReference type="InterPro" id="IPR013686">
    <property type="entry name" value="Polypept-transport_assoc_ShlB"/>
</dbReference>
<keyword evidence="4" id="KW-1134">Transmembrane beta strand</keyword>
<dbReference type="InterPro" id="IPR034746">
    <property type="entry name" value="POTRA"/>
</dbReference>